<dbReference type="InterPro" id="IPR027417">
    <property type="entry name" value="P-loop_NTPase"/>
</dbReference>
<name>A0A267MC17_LACJH</name>
<sequence length="366" mass="42271">MENPFNPSFGKMPSVFLNRDSLTQRIVTELNRVGSPFQTSLLYGQRGSGKTTLMTEVSNLISKDKNWLVINLVLDDDLLVSLINQLQRHLLNLKIIKNIDLKMNFFGLDMSASFHQQTESNFQLLFQDALEKLTKKGFHVLINIDEVHLTPLLKKFASCYQIMIRNNLNVSLLMAGLPENVSEIQNDDVLTFLLRANRIVLNPLDIESIKNSYQHIFSKAGYTFSTEALLYMTKQTQGFAYAFQLLGYHLWEEIIHSSNKTISISDINNILDTYISELNRNVYFKVYSDMSEREKEFVQAMVKSKQHKVKSQVIGNLMKKGPNYIAVYRRKLIDDQIIKPNGYGYVSFLLPYFDKFVEQEMILDGF</sequence>
<protein>
    <submittedName>
        <fullName evidence="2">ATPase</fullName>
    </submittedName>
</protein>
<proteinExistence type="predicted"/>
<evidence type="ECO:0000313" key="3">
    <source>
        <dbReference type="Proteomes" id="UP000216008"/>
    </source>
</evidence>
<dbReference type="PANTHER" id="PTHR34301">
    <property type="entry name" value="DNA-BINDING PROTEIN-RELATED"/>
    <property type="match status" value="1"/>
</dbReference>
<dbReference type="SMART" id="SM00382">
    <property type="entry name" value="AAA"/>
    <property type="match status" value="1"/>
</dbReference>
<organism evidence="2 3">
    <name type="scientific">Lactobacillus johnsonii</name>
    <dbReference type="NCBI Taxonomy" id="33959"/>
    <lineage>
        <taxon>Bacteria</taxon>
        <taxon>Bacillati</taxon>
        <taxon>Bacillota</taxon>
        <taxon>Bacilli</taxon>
        <taxon>Lactobacillales</taxon>
        <taxon>Lactobacillaceae</taxon>
        <taxon>Lactobacillus</taxon>
    </lineage>
</organism>
<dbReference type="RefSeq" id="WP_087285062.1">
    <property type="nucleotide sequence ID" value="NZ_JAINRK010000037.1"/>
</dbReference>
<evidence type="ECO:0000313" key="2">
    <source>
        <dbReference type="EMBL" id="PAB57086.1"/>
    </source>
</evidence>
<dbReference type="InterPro" id="IPR003593">
    <property type="entry name" value="AAA+_ATPase"/>
</dbReference>
<dbReference type="Proteomes" id="UP000216008">
    <property type="component" value="Unassembled WGS sequence"/>
</dbReference>
<accession>A0A267MC17</accession>
<gene>
    <name evidence="2" type="ORF">A3Q24_00895</name>
</gene>
<dbReference type="PANTHER" id="PTHR34301:SF8">
    <property type="entry name" value="ATPASE DOMAIN-CONTAINING PROTEIN"/>
    <property type="match status" value="1"/>
</dbReference>
<dbReference type="EMBL" id="NIBD01000004">
    <property type="protein sequence ID" value="PAB57086.1"/>
    <property type="molecule type" value="Genomic_DNA"/>
</dbReference>
<comment type="caution">
    <text evidence="2">The sequence shown here is derived from an EMBL/GenBank/DDBJ whole genome shotgun (WGS) entry which is preliminary data.</text>
</comment>
<dbReference type="SUPFAM" id="SSF52540">
    <property type="entry name" value="P-loop containing nucleoside triphosphate hydrolases"/>
    <property type="match status" value="1"/>
</dbReference>
<dbReference type="Gene3D" id="3.40.50.300">
    <property type="entry name" value="P-loop containing nucleotide triphosphate hydrolases"/>
    <property type="match status" value="1"/>
</dbReference>
<reference evidence="2 3" key="1">
    <citation type="submission" date="2017-05" db="EMBL/GenBank/DDBJ databases">
        <title>Lactobacillus johnsonii from commercial turkeys.</title>
        <authorList>
            <person name="Johnson T.J."/>
            <person name="Youmans B."/>
        </authorList>
    </citation>
    <scope>NUCLEOTIDE SEQUENCE [LARGE SCALE GENOMIC DNA]</scope>
    <source>
        <strain evidence="2 3">UMNLJ114</strain>
    </source>
</reference>
<feature type="domain" description="AAA+ ATPase" evidence="1">
    <location>
        <begin position="36"/>
        <end position="204"/>
    </location>
</feature>
<evidence type="ECO:0000259" key="1">
    <source>
        <dbReference type="SMART" id="SM00382"/>
    </source>
</evidence>
<dbReference type="AlphaFoldDB" id="A0A267MC17"/>